<evidence type="ECO:0000313" key="3">
    <source>
        <dbReference type="Proteomes" id="UP000824242"/>
    </source>
</evidence>
<feature type="transmembrane region" description="Helical" evidence="1">
    <location>
        <begin position="545"/>
        <end position="562"/>
    </location>
</feature>
<sequence length="592" mass="66833">MKPVKWIADRRDALTQAVCLLFSLGCVFLFFRFFAVTWNPLLYALASGASFLSLRASLRCRDKRSWAALSVFGALFSAAVVVGRRVDEVAVEFLGLSASDLVYWVCFALFFSALGVAVSQWLGAHPLRPLHEVPEEPVVSRIMSWASWSGLIALCFLFYYFVFFPGLMTGDSFACYVRAAGIAPISNQQPVVYQLVMAAFLALGNLFDDPNAGIAFFVLFQLLCMASIFGYTLYWMRRRGCPRWVLWLLVVWFGVNPLHGMYAVTVWKDVLFGGVLLLLTLFLADTVRMGGRNLLRWQGMVHLSLLCLATAFLRNNGLYLLVCVFLVAGVQLRKHWKRCVPLFLALLVGIWAVQGPGYRALGYAQSPFAESLGIPLQQMARVVNRDGVISDEQAEYLDQLLPLEKTKEAYWAFTADRIKFHTEFDNAFLEANKGAFFSTWFGMLFPNFKEYCIAFLMETAGYWRLGTTNWIVADGIVGYGDTYGIEPANLSERFLGKDWQPVIQEKVEDLQKGDFTGPFYNIASMVWLTLFACALLFARKEGKSVLFLIPLLALWATTMIAAPTYCELRYLYAFFTAIPAVVWLSLPRRKET</sequence>
<keyword evidence="1" id="KW-0472">Membrane</keyword>
<feature type="transmembrane region" description="Helical" evidence="1">
    <location>
        <begin position="102"/>
        <end position="124"/>
    </location>
</feature>
<dbReference type="InterPro" id="IPR046062">
    <property type="entry name" value="DUF6020"/>
</dbReference>
<feature type="transmembrane region" description="Helical" evidence="1">
    <location>
        <begin position="245"/>
        <end position="264"/>
    </location>
</feature>
<feature type="transmembrane region" description="Helical" evidence="1">
    <location>
        <begin position="317"/>
        <end position="332"/>
    </location>
</feature>
<dbReference type="Pfam" id="PF19484">
    <property type="entry name" value="DUF6020"/>
    <property type="match status" value="1"/>
</dbReference>
<organism evidence="2 3">
    <name type="scientific">Candidatus Caccousia avicola</name>
    <dbReference type="NCBI Taxonomy" id="2840721"/>
    <lineage>
        <taxon>Bacteria</taxon>
        <taxon>Bacillati</taxon>
        <taxon>Bacillota</taxon>
        <taxon>Clostridia</taxon>
        <taxon>Eubacteriales</taxon>
        <taxon>Oscillospiraceae</taxon>
        <taxon>Oscillospiraceae incertae sedis</taxon>
        <taxon>Candidatus Caccousia</taxon>
    </lineage>
</organism>
<dbReference type="AlphaFoldDB" id="A0A9D1APN7"/>
<feature type="transmembrane region" description="Helical" evidence="1">
    <location>
        <begin position="65"/>
        <end position="82"/>
    </location>
</feature>
<feature type="transmembrane region" description="Helical" evidence="1">
    <location>
        <begin position="339"/>
        <end position="358"/>
    </location>
</feature>
<feature type="transmembrane region" description="Helical" evidence="1">
    <location>
        <begin position="212"/>
        <end position="233"/>
    </location>
</feature>
<keyword evidence="1" id="KW-1133">Transmembrane helix</keyword>
<keyword evidence="1" id="KW-0812">Transmembrane</keyword>
<feature type="transmembrane region" description="Helical" evidence="1">
    <location>
        <begin position="12"/>
        <end position="35"/>
    </location>
</feature>
<reference evidence="2" key="2">
    <citation type="journal article" date="2021" name="PeerJ">
        <title>Extensive microbial diversity within the chicken gut microbiome revealed by metagenomics and culture.</title>
        <authorList>
            <person name="Gilroy R."/>
            <person name="Ravi A."/>
            <person name="Getino M."/>
            <person name="Pursley I."/>
            <person name="Horton D.L."/>
            <person name="Alikhan N.F."/>
            <person name="Baker D."/>
            <person name="Gharbi K."/>
            <person name="Hall N."/>
            <person name="Watson M."/>
            <person name="Adriaenssens E.M."/>
            <person name="Foster-Nyarko E."/>
            <person name="Jarju S."/>
            <person name="Secka A."/>
            <person name="Antonio M."/>
            <person name="Oren A."/>
            <person name="Chaudhuri R.R."/>
            <person name="La Ragione R."/>
            <person name="Hildebrand F."/>
            <person name="Pallen M.J."/>
        </authorList>
    </citation>
    <scope>NUCLEOTIDE SEQUENCE</scope>
    <source>
        <strain evidence="2">ChiSxjej1B13-7958</strain>
    </source>
</reference>
<feature type="transmembrane region" description="Helical" evidence="1">
    <location>
        <begin position="145"/>
        <end position="163"/>
    </location>
</feature>
<feature type="transmembrane region" description="Helical" evidence="1">
    <location>
        <begin position="568"/>
        <end position="586"/>
    </location>
</feature>
<accession>A0A9D1APN7</accession>
<proteinExistence type="predicted"/>
<gene>
    <name evidence="2" type="ORF">IAB89_09985</name>
</gene>
<dbReference type="Proteomes" id="UP000824242">
    <property type="component" value="Unassembled WGS sequence"/>
</dbReference>
<protein>
    <submittedName>
        <fullName evidence="2">Uncharacterized protein</fullName>
    </submittedName>
</protein>
<evidence type="ECO:0000313" key="2">
    <source>
        <dbReference type="EMBL" id="HIR47962.1"/>
    </source>
</evidence>
<reference evidence="2" key="1">
    <citation type="submission" date="2020-10" db="EMBL/GenBank/DDBJ databases">
        <authorList>
            <person name="Gilroy R."/>
        </authorList>
    </citation>
    <scope>NUCLEOTIDE SEQUENCE</scope>
    <source>
        <strain evidence="2">ChiSxjej1B13-7958</strain>
    </source>
</reference>
<dbReference type="EMBL" id="DVGZ01000109">
    <property type="protein sequence ID" value="HIR47962.1"/>
    <property type="molecule type" value="Genomic_DNA"/>
</dbReference>
<comment type="caution">
    <text evidence="2">The sequence shown here is derived from an EMBL/GenBank/DDBJ whole genome shotgun (WGS) entry which is preliminary data.</text>
</comment>
<evidence type="ECO:0000256" key="1">
    <source>
        <dbReference type="SAM" id="Phobius"/>
    </source>
</evidence>
<dbReference type="PROSITE" id="PS51257">
    <property type="entry name" value="PROKAR_LIPOPROTEIN"/>
    <property type="match status" value="1"/>
</dbReference>
<feature type="transmembrane region" description="Helical" evidence="1">
    <location>
        <begin position="519"/>
        <end position="538"/>
    </location>
</feature>
<feature type="transmembrane region" description="Helical" evidence="1">
    <location>
        <begin position="41"/>
        <end position="58"/>
    </location>
</feature>
<name>A0A9D1APN7_9FIRM</name>